<dbReference type="AlphaFoldDB" id="A0A2K3CXM9"/>
<dbReference type="InParanoid" id="A0A2K3CXM9"/>
<feature type="compositionally biased region" description="Gly residues" evidence="2">
    <location>
        <begin position="249"/>
        <end position="266"/>
    </location>
</feature>
<dbReference type="PANTHER" id="PTHR21502">
    <property type="entry name" value="ZINC FINGER PROTEIN DZIP1"/>
    <property type="match status" value="1"/>
</dbReference>
<dbReference type="GeneID" id="5715820"/>
<dbReference type="Gramene" id="PNW73047">
    <property type="protein sequence ID" value="PNW73047"/>
    <property type="gene ID" value="CHLRE_14g616800v5"/>
</dbReference>
<dbReference type="InterPro" id="IPR032714">
    <property type="entry name" value="DZIP1_N"/>
</dbReference>
<sequence length="381" mass="39255">MQTGSLVKSLAQQTEELSKDLDSFSDRAFELCRLAKELKERAGKTFVEKACQVETAAVGAPSYQLDRAKRMAPFAFTGFDRKINWRKLRALNVDKVVSDTDTRTLLEMYGELAYADLEAESVYDLSEANLLKVVRLLQLLLQFQQYQLEQGLGVQQLLREEQAEAVGLLRQIPRLQMKGLQDGLGALQSNFYKVADADMDAMFQQVRTEERTGARDTVGHNVDQVKQVLDPRIFGGGQGPAGPGEATSGAGGAGAGGAGGGFGGGTSTSAGHWPPAGTQLRSEIQMQRGSVPAGAMVGPGVGGMMGGSGGAGANGAGTGAGPGVGAGGGGPGWPGGPGGPPPPPAVVRPAQSVSSLTSGVARLSVGQQRPGPGVGTSYGGT</sequence>
<feature type="compositionally biased region" description="Pro residues" evidence="2">
    <location>
        <begin position="337"/>
        <end position="346"/>
    </location>
</feature>
<evidence type="ECO:0000256" key="1">
    <source>
        <dbReference type="ARBA" id="ARBA00023054"/>
    </source>
</evidence>
<feature type="compositionally biased region" description="Gly residues" evidence="2">
    <location>
        <begin position="322"/>
        <end position="336"/>
    </location>
</feature>
<dbReference type="GO" id="GO:0008270">
    <property type="term" value="F:zinc ion binding"/>
    <property type="evidence" value="ECO:0007669"/>
    <property type="project" value="UniProtKB-KW"/>
</dbReference>
<feature type="domain" description="Cilium assembly protein DZIP1 N-terminal" evidence="3">
    <location>
        <begin position="74"/>
        <end position="145"/>
    </location>
</feature>
<evidence type="ECO:0000313" key="4">
    <source>
        <dbReference type="EMBL" id="PNW73047.1"/>
    </source>
</evidence>
<feature type="region of interest" description="Disordered" evidence="2">
    <location>
        <begin position="235"/>
        <end position="277"/>
    </location>
</feature>
<dbReference type="OrthoDB" id="515971at2759"/>
<name>A0A2K3CXM9_CHLRE</name>
<evidence type="ECO:0000313" key="5">
    <source>
        <dbReference type="Proteomes" id="UP000006906"/>
    </source>
</evidence>
<keyword evidence="5" id="KW-1185">Reference proteome</keyword>
<dbReference type="PaxDb" id="3055-EDP09550"/>
<evidence type="ECO:0000259" key="3">
    <source>
        <dbReference type="Pfam" id="PF13815"/>
    </source>
</evidence>
<protein>
    <recommendedName>
        <fullName evidence="3">Cilium assembly protein DZIP1 N-terminal domain-containing protein</fullName>
    </recommendedName>
</protein>
<accession>A0A2K3CXM9</accession>
<dbReference type="RefSeq" id="XP_042916774.1">
    <property type="nucleotide sequence ID" value="XM_043070101.1"/>
</dbReference>
<keyword evidence="1" id="KW-0175">Coiled coil</keyword>
<dbReference type="Proteomes" id="UP000006906">
    <property type="component" value="Chromosome 14"/>
</dbReference>
<reference evidence="4 5" key="1">
    <citation type="journal article" date="2007" name="Science">
        <title>The Chlamydomonas genome reveals the evolution of key animal and plant functions.</title>
        <authorList>
            <person name="Merchant S.S."/>
            <person name="Prochnik S.E."/>
            <person name="Vallon O."/>
            <person name="Harris E.H."/>
            <person name="Karpowicz S.J."/>
            <person name="Witman G.B."/>
            <person name="Terry A."/>
            <person name="Salamov A."/>
            <person name="Fritz-Laylin L.K."/>
            <person name="Marechal-Drouard L."/>
            <person name="Marshall W.F."/>
            <person name="Qu L.H."/>
            <person name="Nelson D.R."/>
            <person name="Sanderfoot A.A."/>
            <person name="Spalding M.H."/>
            <person name="Kapitonov V.V."/>
            <person name="Ren Q."/>
            <person name="Ferris P."/>
            <person name="Lindquist E."/>
            <person name="Shapiro H."/>
            <person name="Lucas S.M."/>
            <person name="Grimwood J."/>
            <person name="Schmutz J."/>
            <person name="Cardol P."/>
            <person name="Cerutti H."/>
            <person name="Chanfreau G."/>
            <person name="Chen C.L."/>
            <person name="Cognat V."/>
            <person name="Croft M.T."/>
            <person name="Dent R."/>
            <person name="Dutcher S."/>
            <person name="Fernandez E."/>
            <person name="Fukuzawa H."/>
            <person name="Gonzalez-Ballester D."/>
            <person name="Gonzalez-Halphen D."/>
            <person name="Hallmann A."/>
            <person name="Hanikenne M."/>
            <person name="Hippler M."/>
            <person name="Inwood W."/>
            <person name="Jabbari K."/>
            <person name="Kalanon M."/>
            <person name="Kuras R."/>
            <person name="Lefebvre P.A."/>
            <person name="Lemaire S.D."/>
            <person name="Lobanov A.V."/>
            <person name="Lohr M."/>
            <person name="Manuell A."/>
            <person name="Meier I."/>
            <person name="Mets L."/>
            <person name="Mittag M."/>
            <person name="Mittelmeier T."/>
            <person name="Moroney J.V."/>
            <person name="Moseley J."/>
            <person name="Napoli C."/>
            <person name="Nedelcu A.M."/>
            <person name="Niyogi K."/>
            <person name="Novoselov S.V."/>
            <person name="Paulsen I.T."/>
            <person name="Pazour G."/>
            <person name="Purton S."/>
            <person name="Ral J.P."/>
            <person name="Riano-Pachon D.M."/>
            <person name="Riekhof W."/>
            <person name="Rymarquis L."/>
            <person name="Schroda M."/>
            <person name="Stern D."/>
            <person name="Umen J."/>
            <person name="Willows R."/>
            <person name="Wilson N."/>
            <person name="Zimmer S.L."/>
            <person name="Allmer J."/>
            <person name="Balk J."/>
            <person name="Bisova K."/>
            <person name="Chen C.J."/>
            <person name="Elias M."/>
            <person name="Gendler K."/>
            <person name="Hauser C."/>
            <person name="Lamb M.R."/>
            <person name="Ledford H."/>
            <person name="Long J.C."/>
            <person name="Minagawa J."/>
            <person name="Page M.D."/>
            <person name="Pan J."/>
            <person name="Pootakham W."/>
            <person name="Roje S."/>
            <person name="Rose A."/>
            <person name="Stahlberg E."/>
            <person name="Terauchi A.M."/>
            <person name="Yang P."/>
            <person name="Ball S."/>
            <person name="Bowler C."/>
            <person name="Dieckmann C.L."/>
            <person name="Gladyshev V.N."/>
            <person name="Green P."/>
            <person name="Jorgensen R."/>
            <person name="Mayfield S."/>
            <person name="Mueller-Roeber B."/>
            <person name="Rajamani S."/>
            <person name="Sayre R.T."/>
            <person name="Brokstein P."/>
            <person name="Dubchak I."/>
            <person name="Goodstein D."/>
            <person name="Hornick L."/>
            <person name="Huang Y.W."/>
            <person name="Jhaveri J."/>
            <person name="Luo Y."/>
            <person name="Martinez D."/>
            <person name="Ngau W.C."/>
            <person name="Otillar B."/>
            <person name="Poliakov A."/>
            <person name="Porter A."/>
            <person name="Szajkowski L."/>
            <person name="Werner G."/>
            <person name="Zhou K."/>
            <person name="Grigoriev I.V."/>
            <person name="Rokhsar D.S."/>
            <person name="Grossman A.R."/>
        </authorList>
    </citation>
    <scope>NUCLEOTIDE SEQUENCE [LARGE SCALE GENOMIC DNA]</scope>
    <source>
        <strain evidence="5">CC-503</strain>
    </source>
</reference>
<feature type="compositionally biased region" description="Gly residues" evidence="2">
    <location>
        <begin position="372"/>
        <end position="381"/>
    </location>
</feature>
<dbReference type="EMBL" id="CM008975">
    <property type="protein sequence ID" value="PNW73047.1"/>
    <property type="molecule type" value="Genomic_DNA"/>
</dbReference>
<dbReference type="InterPro" id="IPR051241">
    <property type="entry name" value="DZIP_RILPL"/>
</dbReference>
<feature type="region of interest" description="Disordered" evidence="2">
    <location>
        <begin position="322"/>
        <end position="381"/>
    </location>
</feature>
<dbReference type="PANTHER" id="PTHR21502:SF3">
    <property type="entry name" value="CILIUM ASSEMBLY PROTEIN DZIP1L"/>
    <property type="match status" value="1"/>
</dbReference>
<dbReference type="Pfam" id="PF13815">
    <property type="entry name" value="Dzip-like_N"/>
    <property type="match status" value="1"/>
</dbReference>
<gene>
    <name evidence="4" type="ORF">CHLRE_14g616800v5</name>
</gene>
<proteinExistence type="predicted"/>
<evidence type="ECO:0000256" key="2">
    <source>
        <dbReference type="SAM" id="MobiDB-lite"/>
    </source>
</evidence>
<dbReference type="ExpressionAtlas" id="A0A2K3CXM9">
    <property type="expression patterns" value="baseline and differential"/>
</dbReference>
<organism evidence="4 5">
    <name type="scientific">Chlamydomonas reinhardtii</name>
    <name type="common">Chlamydomonas smithii</name>
    <dbReference type="NCBI Taxonomy" id="3055"/>
    <lineage>
        <taxon>Eukaryota</taxon>
        <taxon>Viridiplantae</taxon>
        <taxon>Chlorophyta</taxon>
        <taxon>core chlorophytes</taxon>
        <taxon>Chlorophyceae</taxon>
        <taxon>CS clade</taxon>
        <taxon>Chlamydomonadales</taxon>
        <taxon>Chlamydomonadaceae</taxon>
        <taxon>Chlamydomonas</taxon>
    </lineage>
</organism>
<dbReference type="KEGG" id="cre:CHLRE_14g616800v5"/>
<dbReference type="GO" id="GO:0005737">
    <property type="term" value="C:cytoplasm"/>
    <property type="evidence" value="ECO:0007669"/>
    <property type="project" value="UniProtKB-SubCell"/>
</dbReference>